<feature type="region of interest" description="Disordered" evidence="1">
    <location>
        <begin position="1"/>
        <end position="67"/>
    </location>
</feature>
<organism evidence="2 3">
    <name type="scientific">Alkalihalophilus lindianensis</name>
    <dbReference type="NCBI Taxonomy" id="1630542"/>
    <lineage>
        <taxon>Bacteria</taxon>
        <taxon>Bacillati</taxon>
        <taxon>Bacillota</taxon>
        <taxon>Bacilli</taxon>
        <taxon>Bacillales</taxon>
        <taxon>Bacillaceae</taxon>
        <taxon>Alkalihalophilus</taxon>
    </lineage>
</organism>
<evidence type="ECO:0000313" key="2">
    <source>
        <dbReference type="EMBL" id="MDV2686322.1"/>
    </source>
</evidence>
<sequence>MNNKEKDQVLRERNSKSKAFKEDKEKQKERDQTVMPVDDLPLDEIKNEEEEERNKERTKDRSTSEEK</sequence>
<dbReference type="Proteomes" id="UP001287282">
    <property type="component" value="Unassembled WGS sequence"/>
</dbReference>
<feature type="compositionally biased region" description="Basic and acidic residues" evidence="1">
    <location>
        <begin position="52"/>
        <end position="67"/>
    </location>
</feature>
<evidence type="ECO:0000313" key="3">
    <source>
        <dbReference type="Proteomes" id="UP001287282"/>
    </source>
</evidence>
<comment type="caution">
    <text evidence="2">The sequence shown here is derived from an EMBL/GenBank/DDBJ whole genome shotgun (WGS) entry which is preliminary data.</text>
</comment>
<dbReference type="EMBL" id="JAWJBA010000008">
    <property type="protein sequence ID" value="MDV2686322.1"/>
    <property type="molecule type" value="Genomic_DNA"/>
</dbReference>
<evidence type="ECO:0008006" key="4">
    <source>
        <dbReference type="Google" id="ProtNLM"/>
    </source>
</evidence>
<keyword evidence="3" id="KW-1185">Reference proteome</keyword>
<proteinExistence type="predicted"/>
<evidence type="ECO:0000256" key="1">
    <source>
        <dbReference type="SAM" id="MobiDB-lite"/>
    </source>
</evidence>
<reference evidence="2 3" key="1">
    <citation type="submission" date="2023-10" db="EMBL/GenBank/DDBJ databases">
        <title>Screening of Alkalihalobacillus lindianensis BZ-TG-R113 and Its Alleviation of Salt Stress on Rapeseed Growth.</title>
        <authorList>
            <person name="Zhao B."/>
            <person name="Guo T."/>
        </authorList>
    </citation>
    <scope>NUCLEOTIDE SEQUENCE [LARGE SCALE GENOMIC DNA]</scope>
    <source>
        <strain evidence="2 3">BZ-TG-R113</strain>
    </source>
</reference>
<feature type="compositionally biased region" description="Basic and acidic residues" evidence="1">
    <location>
        <begin position="1"/>
        <end position="32"/>
    </location>
</feature>
<gene>
    <name evidence="2" type="ORF">RYX56_18300</name>
</gene>
<feature type="compositionally biased region" description="Acidic residues" evidence="1">
    <location>
        <begin position="40"/>
        <end position="51"/>
    </location>
</feature>
<dbReference type="RefSeq" id="WP_317123486.1">
    <property type="nucleotide sequence ID" value="NZ_JAWJBA010000008.1"/>
</dbReference>
<accession>A0ABU3XEK7</accession>
<protein>
    <recommendedName>
        <fullName evidence="4">YfhD-like protein</fullName>
    </recommendedName>
</protein>
<name>A0ABU3XEK7_9BACI</name>